<dbReference type="AlphaFoldDB" id="A0AAW0RA28"/>
<comment type="caution">
    <text evidence="4">The sequence shown here is derived from an EMBL/GenBank/DDBJ whole genome shotgun (WGS) entry which is preliminary data.</text>
</comment>
<comment type="similarity">
    <text evidence="1">Belongs to the NRP synthetase family.</text>
</comment>
<keyword evidence="5" id="KW-1185">Reference proteome</keyword>
<reference evidence="4 5" key="1">
    <citation type="submission" date="2023-01" db="EMBL/GenBank/DDBJ databases">
        <title>Analysis of 21 Apiospora genomes using comparative genomics revels a genus with tremendous synthesis potential of carbohydrate active enzymes and secondary metabolites.</title>
        <authorList>
            <person name="Sorensen T."/>
        </authorList>
    </citation>
    <scope>NUCLEOTIDE SEQUENCE [LARGE SCALE GENOMIC DNA]</scope>
    <source>
        <strain evidence="4 5">CBS 117206</strain>
    </source>
</reference>
<evidence type="ECO:0000313" key="4">
    <source>
        <dbReference type="EMBL" id="KAK8130646.1"/>
    </source>
</evidence>
<feature type="compositionally biased region" description="Polar residues" evidence="2">
    <location>
        <begin position="1"/>
        <end position="15"/>
    </location>
</feature>
<name>A0AAW0RA28_9PEZI</name>
<feature type="domain" description="Condensation" evidence="3">
    <location>
        <begin position="55"/>
        <end position="394"/>
    </location>
</feature>
<dbReference type="InterPro" id="IPR023213">
    <property type="entry name" value="CAT-like_dom_sf"/>
</dbReference>
<dbReference type="InterPro" id="IPR001242">
    <property type="entry name" value="Condensation_dom"/>
</dbReference>
<dbReference type="PANTHER" id="PTHR45398:SF1">
    <property type="entry name" value="ENZYME, PUTATIVE (JCVI)-RELATED"/>
    <property type="match status" value="1"/>
</dbReference>
<dbReference type="EMBL" id="JAQQWP010000002">
    <property type="protein sequence ID" value="KAK8130646.1"/>
    <property type="molecule type" value="Genomic_DNA"/>
</dbReference>
<sequence>MARQHTVSPGSSQMKVQPEASSRDGISLIDRNVQMVLEDAYRTLSSVNIELGAIQDVLPLTNFQTKCVETEFIFRQNCNYFHIGLGGEVDIAQLEGTCVSLLEQLPLLRSCFLPIQGVHRQVVLRSNHIDPVTVVNLDGETDFDQYFDQFCPRDVETLSYKCPPCRMVVVHETKTGTTHLIIRMSHAQYDGISVGPLFQAILKSYTNGTVGPLGPDFSAYLSYAAQLRPLSIEFWRQRLRGCRPPGALASKIRPAAPSRDLTAQRVDVATEVRLPSLPRNVTLATVASAAWAVVLGAVTGSRDVVYGHLVSGRNAALDGVGDIVGPCINYVPVRVALGNGGGGAHTPGDLLRAVQTQFVETGEADALGFRDVVADCTDWPAGSDFDCVFQHQNVEERPVFGGAGPVRATLGFYERGDAGPPRVSVVTYPTGSGGLRVRLGGNTHVVTRETAVQLVDMVAKASIFLTSNMDADLQMFMTGLYQE</sequence>
<dbReference type="SUPFAM" id="SSF52777">
    <property type="entry name" value="CoA-dependent acyltransferases"/>
    <property type="match status" value="2"/>
</dbReference>
<evidence type="ECO:0000259" key="3">
    <source>
        <dbReference type="Pfam" id="PF00668"/>
    </source>
</evidence>
<dbReference type="GO" id="GO:0003824">
    <property type="term" value="F:catalytic activity"/>
    <property type="evidence" value="ECO:0007669"/>
    <property type="project" value="InterPro"/>
</dbReference>
<evidence type="ECO:0000256" key="2">
    <source>
        <dbReference type="SAM" id="MobiDB-lite"/>
    </source>
</evidence>
<dbReference type="Gene3D" id="3.30.559.10">
    <property type="entry name" value="Chloramphenicol acetyltransferase-like domain"/>
    <property type="match status" value="1"/>
</dbReference>
<organism evidence="4 5">
    <name type="scientific">Apiospora kogelbergensis</name>
    <dbReference type="NCBI Taxonomy" id="1337665"/>
    <lineage>
        <taxon>Eukaryota</taxon>
        <taxon>Fungi</taxon>
        <taxon>Dikarya</taxon>
        <taxon>Ascomycota</taxon>
        <taxon>Pezizomycotina</taxon>
        <taxon>Sordariomycetes</taxon>
        <taxon>Xylariomycetidae</taxon>
        <taxon>Amphisphaeriales</taxon>
        <taxon>Apiosporaceae</taxon>
        <taxon>Apiospora</taxon>
    </lineage>
</organism>
<dbReference type="Pfam" id="PF00668">
    <property type="entry name" value="Condensation"/>
    <property type="match status" value="1"/>
</dbReference>
<protein>
    <recommendedName>
        <fullName evidence="3">Condensation domain-containing protein</fullName>
    </recommendedName>
</protein>
<evidence type="ECO:0000313" key="5">
    <source>
        <dbReference type="Proteomes" id="UP001392437"/>
    </source>
</evidence>
<dbReference type="Proteomes" id="UP001392437">
    <property type="component" value="Unassembled WGS sequence"/>
</dbReference>
<feature type="region of interest" description="Disordered" evidence="2">
    <location>
        <begin position="1"/>
        <end position="22"/>
    </location>
</feature>
<accession>A0AAW0RA28</accession>
<dbReference type="PANTHER" id="PTHR45398">
    <property type="match status" value="1"/>
</dbReference>
<proteinExistence type="inferred from homology"/>
<dbReference type="Gene3D" id="3.30.559.30">
    <property type="entry name" value="Nonribosomal peptide synthetase, condensation domain"/>
    <property type="match status" value="1"/>
</dbReference>
<gene>
    <name evidence="4" type="ORF">PG999_003026</name>
</gene>
<evidence type="ECO:0000256" key="1">
    <source>
        <dbReference type="ARBA" id="ARBA00029454"/>
    </source>
</evidence>